<dbReference type="InterPro" id="IPR012337">
    <property type="entry name" value="RNaseH-like_sf"/>
</dbReference>
<dbReference type="AlphaFoldDB" id="A0AAW2NTF2"/>
<evidence type="ECO:0000313" key="2">
    <source>
        <dbReference type="EMBL" id="KAL0346471.1"/>
    </source>
</evidence>
<dbReference type="GO" id="GO:0004523">
    <property type="term" value="F:RNA-DNA hybrid ribonuclease activity"/>
    <property type="evidence" value="ECO:0007669"/>
    <property type="project" value="InterPro"/>
</dbReference>
<feature type="non-terminal residue" evidence="2">
    <location>
        <position position="189"/>
    </location>
</feature>
<name>A0AAW2NTF2_9LAMI</name>
<dbReference type="PANTHER" id="PTHR48475:SF1">
    <property type="entry name" value="RNASE H TYPE-1 DOMAIN-CONTAINING PROTEIN"/>
    <property type="match status" value="1"/>
</dbReference>
<feature type="domain" description="RNase H type-1" evidence="1">
    <location>
        <begin position="3"/>
        <end position="75"/>
    </location>
</feature>
<dbReference type="InterPro" id="IPR002156">
    <property type="entry name" value="RNaseH_domain"/>
</dbReference>
<comment type="caution">
    <text evidence="2">The sequence shown here is derived from an EMBL/GenBank/DDBJ whole genome shotgun (WGS) entry which is preliminary data.</text>
</comment>
<protein>
    <recommendedName>
        <fullName evidence="1">RNase H type-1 domain-containing protein</fullName>
    </recommendedName>
</protein>
<reference evidence="2" key="1">
    <citation type="submission" date="2020-06" db="EMBL/GenBank/DDBJ databases">
        <authorList>
            <person name="Li T."/>
            <person name="Hu X."/>
            <person name="Zhang T."/>
            <person name="Song X."/>
            <person name="Zhang H."/>
            <person name="Dai N."/>
            <person name="Sheng W."/>
            <person name="Hou X."/>
            <person name="Wei L."/>
        </authorList>
    </citation>
    <scope>NUCLEOTIDE SEQUENCE</scope>
    <source>
        <strain evidence="2">KEN8</strain>
        <tissue evidence="2">Leaf</tissue>
    </source>
</reference>
<gene>
    <name evidence="2" type="ORF">Scaly_1663100</name>
</gene>
<reference evidence="2" key="2">
    <citation type="journal article" date="2024" name="Plant">
        <title>Genomic evolution and insights into agronomic trait innovations of Sesamum species.</title>
        <authorList>
            <person name="Miao H."/>
            <person name="Wang L."/>
            <person name="Qu L."/>
            <person name="Liu H."/>
            <person name="Sun Y."/>
            <person name="Le M."/>
            <person name="Wang Q."/>
            <person name="Wei S."/>
            <person name="Zheng Y."/>
            <person name="Lin W."/>
            <person name="Duan Y."/>
            <person name="Cao H."/>
            <person name="Xiong S."/>
            <person name="Wang X."/>
            <person name="Wei L."/>
            <person name="Li C."/>
            <person name="Ma Q."/>
            <person name="Ju M."/>
            <person name="Zhao R."/>
            <person name="Li G."/>
            <person name="Mu C."/>
            <person name="Tian Q."/>
            <person name="Mei H."/>
            <person name="Zhang T."/>
            <person name="Gao T."/>
            <person name="Zhang H."/>
        </authorList>
    </citation>
    <scope>NUCLEOTIDE SEQUENCE</scope>
    <source>
        <strain evidence="2">KEN8</strain>
    </source>
</reference>
<dbReference type="SUPFAM" id="SSF53098">
    <property type="entry name" value="Ribonuclease H-like"/>
    <property type="match status" value="2"/>
</dbReference>
<proteinExistence type="predicted"/>
<dbReference type="Pfam" id="PF13456">
    <property type="entry name" value="RVT_3"/>
    <property type="match status" value="1"/>
</dbReference>
<sequence>MLFDGVARSDGAGAGVVFVSAEKQILTYSIVLSELCSNNITDYQALIIDLQMALEMGIMEMEVYGDSKLIINQLLDIYEVKKDDLVLPSLDTSYHENSNAITIATNDDEDWRTPRMEYLKHVFSWRFDAWGLDVMGPITPKSSARHVYILAATDYFSKWTEAISLKEVKKEIVVDFICVNIIFQYGVPR</sequence>
<accession>A0AAW2NTF2</accession>
<dbReference type="Gene3D" id="3.30.420.10">
    <property type="entry name" value="Ribonuclease H-like superfamily/Ribonuclease H"/>
    <property type="match status" value="2"/>
</dbReference>
<dbReference type="PANTHER" id="PTHR48475">
    <property type="entry name" value="RIBONUCLEASE H"/>
    <property type="match status" value="1"/>
</dbReference>
<dbReference type="EMBL" id="JACGWM010000010">
    <property type="protein sequence ID" value="KAL0346471.1"/>
    <property type="molecule type" value="Genomic_DNA"/>
</dbReference>
<dbReference type="InterPro" id="IPR036397">
    <property type="entry name" value="RNaseH_sf"/>
</dbReference>
<evidence type="ECO:0000259" key="1">
    <source>
        <dbReference type="Pfam" id="PF13456"/>
    </source>
</evidence>
<organism evidence="2">
    <name type="scientific">Sesamum calycinum</name>
    <dbReference type="NCBI Taxonomy" id="2727403"/>
    <lineage>
        <taxon>Eukaryota</taxon>
        <taxon>Viridiplantae</taxon>
        <taxon>Streptophyta</taxon>
        <taxon>Embryophyta</taxon>
        <taxon>Tracheophyta</taxon>
        <taxon>Spermatophyta</taxon>
        <taxon>Magnoliopsida</taxon>
        <taxon>eudicotyledons</taxon>
        <taxon>Gunneridae</taxon>
        <taxon>Pentapetalae</taxon>
        <taxon>asterids</taxon>
        <taxon>lamiids</taxon>
        <taxon>Lamiales</taxon>
        <taxon>Pedaliaceae</taxon>
        <taxon>Sesamum</taxon>
    </lineage>
</organism>
<dbReference type="GO" id="GO:0003676">
    <property type="term" value="F:nucleic acid binding"/>
    <property type="evidence" value="ECO:0007669"/>
    <property type="project" value="InterPro"/>
</dbReference>